<dbReference type="SUPFAM" id="SSF56349">
    <property type="entry name" value="DNA breaking-rejoining enzymes"/>
    <property type="match status" value="1"/>
</dbReference>
<dbReference type="InterPro" id="IPR011010">
    <property type="entry name" value="DNA_brk_join_enz"/>
</dbReference>
<evidence type="ECO:0000313" key="9">
    <source>
        <dbReference type="Proteomes" id="UP000447545"/>
    </source>
</evidence>
<organism evidence="8 9">
    <name type="scientific">Winogradskyella ouciana</name>
    <dbReference type="NCBI Taxonomy" id="2608631"/>
    <lineage>
        <taxon>Bacteria</taxon>
        <taxon>Pseudomonadati</taxon>
        <taxon>Bacteroidota</taxon>
        <taxon>Flavobacteriia</taxon>
        <taxon>Flavobacteriales</taxon>
        <taxon>Flavobacteriaceae</taxon>
        <taxon>Winogradskyella</taxon>
    </lineage>
</organism>
<dbReference type="PROSITE" id="PS51898">
    <property type="entry name" value="TYR_RECOMBINASE"/>
    <property type="match status" value="1"/>
</dbReference>
<keyword evidence="3 5" id="KW-0238">DNA-binding</keyword>
<evidence type="ECO:0000259" key="7">
    <source>
        <dbReference type="PROSITE" id="PS51900"/>
    </source>
</evidence>
<keyword evidence="4" id="KW-0233">DNA recombination</keyword>
<dbReference type="Gene3D" id="1.10.150.130">
    <property type="match status" value="1"/>
</dbReference>
<evidence type="ECO:0000313" key="8">
    <source>
        <dbReference type="EMBL" id="MTE26421.1"/>
    </source>
</evidence>
<comment type="caution">
    <text evidence="8">The sequence shown here is derived from an EMBL/GenBank/DDBJ whole genome shotgun (WGS) entry which is preliminary data.</text>
</comment>
<proteinExistence type="inferred from homology"/>
<dbReference type="InterPro" id="IPR013762">
    <property type="entry name" value="Integrase-like_cat_sf"/>
</dbReference>
<dbReference type="Proteomes" id="UP000447545">
    <property type="component" value="Unassembled WGS sequence"/>
</dbReference>
<dbReference type="AlphaFoldDB" id="A0A7K1GBB9"/>
<name>A0A7K1GBB9_9FLAO</name>
<dbReference type="InterPro" id="IPR010998">
    <property type="entry name" value="Integrase_recombinase_N"/>
</dbReference>
<dbReference type="InterPro" id="IPR050090">
    <property type="entry name" value="Tyrosine_recombinase_XerCD"/>
</dbReference>
<evidence type="ECO:0000256" key="5">
    <source>
        <dbReference type="PROSITE-ProRule" id="PRU01248"/>
    </source>
</evidence>
<dbReference type="InterPro" id="IPR004107">
    <property type="entry name" value="Integrase_SAM-like_N"/>
</dbReference>
<dbReference type="PANTHER" id="PTHR30349">
    <property type="entry name" value="PHAGE INTEGRASE-RELATED"/>
    <property type="match status" value="1"/>
</dbReference>
<comment type="similarity">
    <text evidence="1">Belongs to the 'phage' integrase family.</text>
</comment>
<dbReference type="InterPro" id="IPR002104">
    <property type="entry name" value="Integrase_catalytic"/>
</dbReference>
<dbReference type="NCBIfam" id="NF040815">
    <property type="entry name" value="recomb_XerA_Arch"/>
    <property type="match status" value="1"/>
</dbReference>
<dbReference type="Pfam" id="PF00589">
    <property type="entry name" value="Phage_integrase"/>
    <property type="match status" value="1"/>
</dbReference>
<dbReference type="EMBL" id="WJYA01000004">
    <property type="protein sequence ID" value="MTE26421.1"/>
    <property type="molecule type" value="Genomic_DNA"/>
</dbReference>
<accession>A0A7K1GBB9</accession>
<evidence type="ECO:0000259" key="6">
    <source>
        <dbReference type="PROSITE" id="PS51898"/>
    </source>
</evidence>
<feature type="domain" description="Core-binding (CB)" evidence="7">
    <location>
        <begin position="97"/>
        <end position="180"/>
    </location>
</feature>
<evidence type="ECO:0000256" key="1">
    <source>
        <dbReference type="ARBA" id="ARBA00008857"/>
    </source>
</evidence>
<evidence type="ECO:0000256" key="2">
    <source>
        <dbReference type="ARBA" id="ARBA00022908"/>
    </source>
</evidence>
<dbReference type="GO" id="GO:0006310">
    <property type="term" value="P:DNA recombination"/>
    <property type="evidence" value="ECO:0007669"/>
    <property type="project" value="UniProtKB-KW"/>
</dbReference>
<evidence type="ECO:0000256" key="4">
    <source>
        <dbReference type="ARBA" id="ARBA00023172"/>
    </source>
</evidence>
<dbReference type="PROSITE" id="PS51900">
    <property type="entry name" value="CB"/>
    <property type="match status" value="1"/>
</dbReference>
<dbReference type="InterPro" id="IPR044068">
    <property type="entry name" value="CB"/>
</dbReference>
<gene>
    <name evidence="8" type="ORF">F1003_05685</name>
</gene>
<dbReference type="Pfam" id="PF13495">
    <property type="entry name" value="Phage_int_SAM_4"/>
    <property type="match status" value="1"/>
</dbReference>
<dbReference type="GO" id="GO:0003677">
    <property type="term" value="F:DNA binding"/>
    <property type="evidence" value="ECO:0007669"/>
    <property type="project" value="UniProtKB-UniRule"/>
</dbReference>
<keyword evidence="2" id="KW-0229">DNA integration</keyword>
<feature type="domain" description="Tyr recombinase" evidence="6">
    <location>
        <begin position="197"/>
        <end position="369"/>
    </location>
</feature>
<dbReference type="PANTHER" id="PTHR30349:SF41">
    <property type="entry name" value="INTEGRASE_RECOMBINASE PROTEIN MJ0367-RELATED"/>
    <property type="match status" value="1"/>
</dbReference>
<reference evidence="8 9" key="1">
    <citation type="submission" date="2019-11" db="EMBL/GenBank/DDBJ databases">
        <title>Winogradskyella ouciana sp. nov., isolated from the hadal seawater of the Mariana Trench.</title>
        <authorList>
            <person name="Liu R."/>
        </authorList>
    </citation>
    <scope>NUCLEOTIDE SEQUENCE [LARGE SCALE GENOMIC DNA]</scope>
    <source>
        <strain evidence="8 9">ZXX205</strain>
    </source>
</reference>
<dbReference type="GO" id="GO:0015074">
    <property type="term" value="P:DNA integration"/>
    <property type="evidence" value="ECO:0007669"/>
    <property type="project" value="UniProtKB-KW"/>
</dbReference>
<sequence length="396" mass="46743">MKHTSPKIQLVNLVHKGQSHIGLRFRYNEDLLNIIRDIPLARWSKTHRIWYLPYSDKNIELIHNCFKKDAIIDSKGLSKQAVVLDKKKQKRQRQLSEEQKLLLNNFYKYLRGKRYSKSTIDTYTFFVADFIEFHNNKAVDQLTNRDVELFIETVFIQRNYSISTQRQFISALKLFIVFEPATHINSLELLRPNKDKKLPNVLSQEEVLDLIRHTKNLKHKTITTLLYSCGLRISELLNLKLSDIDTDRKQLYVKNSKGRKDRVVSLANTILPVLKTYYMNYKPKQYLFEGSNGKKYSHESVRQFIRRNSKKAQIKKVVTPHTLRHSYATHLLENGVDIRYIQSLLGHSKPETTMIYTHVRRKDLMDIMNPLDVALEKLNHRDKTNPNVLISRQITR</sequence>
<dbReference type="Gene3D" id="1.10.443.10">
    <property type="entry name" value="Intergrase catalytic core"/>
    <property type="match status" value="1"/>
</dbReference>
<evidence type="ECO:0000256" key="3">
    <source>
        <dbReference type="ARBA" id="ARBA00023125"/>
    </source>
</evidence>
<protein>
    <submittedName>
        <fullName evidence="8">Tyrosine-type recombinase/integrase</fullName>
    </submittedName>
</protein>
<keyword evidence="9" id="KW-1185">Reference proteome</keyword>